<keyword evidence="6" id="KW-1185">Reference proteome</keyword>
<evidence type="ECO:0000313" key="6">
    <source>
        <dbReference type="Proteomes" id="UP000664417"/>
    </source>
</evidence>
<organism evidence="5 6">
    <name type="scientific">Acanthopleuribacter pedis</name>
    <dbReference type="NCBI Taxonomy" id="442870"/>
    <lineage>
        <taxon>Bacteria</taxon>
        <taxon>Pseudomonadati</taxon>
        <taxon>Acidobacteriota</taxon>
        <taxon>Holophagae</taxon>
        <taxon>Acanthopleuribacterales</taxon>
        <taxon>Acanthopleuribacteraceae</taxon>
        <taxon>Acanthopleuribacter</taxon>
    </lineage>
</organism>
<dbReference type="RefSeq" id="WP_207858188.1">
    <property type="nucleotide sequence ID" value="NZ_JAFREP010000005.1"/>
</dbReference>
<dbReference type="CDD" id="cd03401">
    <property type="entry name" value="SPFH_prohibitin"/>
    <property type="match status" value="1"/>
</dbReference>
<comment type="subcellular location">
    <subcellularLocation>
        <location evidence="1">Membrane</location>
        <topology evidence="1">Single-pass membrane protein</topology>
    </subcellularLocation>
</comment>
<evidence type="ECO:0000256" key="3">
    <source>
        <dbReference type="SAM" id="Phobius"/>
    </source>
</evidence>
<keyword evidence="2 3" id="KW-0472">Membrane</keyword>
<reference evidence="5" key="1">
    <citation type="submission" date="2021-03" db="EMBL/GenBank/DDBJ databases">
        <authorList>
            <person name="Wang G."/>
        </authorList>
    </citation>
    <scope>NUCLEOTIDE SEQUENCE</scope>
    <source>
        <strain evidence="5">KCTC 12899</strain>
    </source>
</reference>
<keyword evidence="3" id="KW-1133">Transmembrane helix</keyword>
<dbReference type="EMBL" id="JAFREP010000005">
    <property type="protein sequence ID" value="MBO1318426.1"/>
    <property type="molecule type" value="Genomic_DNA"/>
</dbReference>
<dbReference type="InterPro" id="IPR001107">
    <property type="entry name" value="Band_7"/>
</dbReference>
<dbReference type="InterPro" id="IPR036013">
    <property type="entry name" value="Band_7/SPFH_dom_sf"/>
</dbReference>
<proteinExistence type="predicted"/>
<evidence type="ECO:0000313" key="5">
    <source>
        <dbReference type="EMBL" id="MBO1318426.1"/>
    </source>
</evidence>
<name>A0A8J7U4L5_9BACT</name>
<feature type="transmembrane region" description="Helical" evidence="3">
    <location>
        <begin position="24"/>
        <end position="47"/>
    </location>
</feature>
<dbReference type="Gene3D" id="3.30.479.30">
    <property type="entry name" value="Band 7 domain"/>
    <property type="match status" value="1"/>
</dbReference>
<sequence>MLSNLRAKIYKWVLHFWTLHQQQIIIGSLIMAFLLAYFSPNIFIHIYPGERGVLWRRFLGGTQLTRTYNEGISILFPWDKMYIYDTRLQEIKDTVTMINRSGMVIDVSISARFHPIPDRLPLLHQKVGPDYKEKMLHPELISAIRQVLGDYEAEQIYSSDENGLLQAILQRLRHELGDRYVRIDDVLITKLTLPDEIQHSIQEKLTKEQNALAHDYILDREKKERERREIEAAGIAEFERISGIPILQWRGLEVTKELATSPNAKIIVIGTDEKSLPIILNSQ</sequence>
<dbReference type="PANTHER" id="PTHR23222">
    <property type="entry name" value="PROHIBITIN"/>
    <property type="match status" value="1"/>
</dbReference>
<accession>A0A8J7U4L5</accession>
<gene>
    <name evidence="5" type="ORF">J3U88_08160</name>
</gene>
<evidence type="ECO:0000256" key="2">
    <source>
        <dbReference type="ARBA" id="ARBA00023136"/>
    </source>
</evidence>
<feature type="domain" description="Band 7" evidence="4">
    <location>
        <begin position="42"/>
        <end position="205"/>
    </location>
</feature>
<dbReference type="InterPro" id="IPR000163">
    <property type="entry name" value="Prohibitin"/>
</dbReference>
<dbReference type="GO" id="GO:0016020">
    <property type="term" value="C:membrane"/>
    <property type="evidence" value="ECO:0007669"/>
    <property type="project" value="UniProtKB-SubCell"/>
</dbReference>
<dbReference type="SUPFAM" id="SSF117892">
    <property type="entry name" value="Band 7/SPFH domain"/>
    <property type="match status" value="1"/>
</dbReference>
<dbReference type="Pfam" id="PF01145">
    <property type="entry name" value="Band_7"/>
    <property type="match status" value="1"/>
</dbReference>
<dbReference type="SMART" id="SM00244">
    <property type="entry name" value="PHB"/>
    <property type="match status" value="1"/>
</dbReference>
<comment type="caution">
    <text evidence="5">The sequence shown here is derived from an EMBL/GenBank/DDBJ whole genome shotgun (WGS) entry which is preliminary data.</text>
</comment>
<dbReference type="AlphaFoldDB" id="A0A8J7U4L5"/>
<protein>
    <submittedName>
        <fullName evidence="5">Prohibitin family protein</fullName>
    </submittedName>
</protein>
<dbReference type="PRINTS" id="PR00679">
    <property type="entry name" value="PROHIBITIN"/>
</dbReference>
<dbReference type="Proteomes" id="UP000664417">
    <property type="component" value="Unassembled WGS sequence"/>
</dbReference>
<evidence type="ECO:0000256" key="1">
    <source>
        <dbReference type="ARBA" id="ARBA00004167"/>
    </source>
</evidence>
<dbReference type="PANTHER" id="PTHR23222:SF1">
    <property type="entry name" value="PROHIBITIN-2"/>
    <property type="match status" value="1"/>
</dbReference>
<evidence type="ECO:0000259" key="4">
    <source>
        <dbReference type="SMART" id="SM00244"/>
    </source>
</evidence>
<dbReference type="GO" id="GO:0007005">
    <property type="term" value="P:mitochondrion organization"/>
    <property type="evidence" value="ECO:0007669"/>
    <property type="project" value="TreeGrafter"/>
</dbReference>
<keyword evidence="3" id="KW-0812">Transmembrane</keyword>